<name>A0ABD1TUP0_9LAMI</name>
<dbReference type="EMBL" id="JBFOLJ010000008">
    <property type="protein sequence ID" value="KAL2516446.1"/>
    <property type="molecule type" value="Genomic_DNA"/>
</dbReference>
<dbReference type="FunFam" id="1.10.10.10:FF:000322">
    <property type="entry name" value="Probable disease resistance protein At1g63360"/>
    <property type="match status" value="1"/>
</dbReference>
<dbReference type="InterPro" id="IPR027417">
    <property type="entry name" value="P-loop_NTPase"/>
</dbReference>
<dbReference type="Pfam" id="PF00931">
    <property type="entry name" value="NB-ARC"/>
    <property type="match status" value="1"/>
</dbReference>
<evidence type="ECO:0000256" key="5">
    <source>
        <dbReference type="ARBA" id="ARBA00022614"/>
    </source>
</evidence>
<dbReference type="SUPFAM" id="SSF52540">
    <property type="entry name" value="P-loop containing nucleoside triphosphate hydrolases"/>
    <property type="match status" value="1"/>
</dbReference>
<dbReference type="CDD" id="cd14798">
    <property type="entry name" value="RX-CC_like"/>
    <property type="match status" value="1"/>
</dbReference>
<feature type="domain" description="NB-ARC" evidence="11">
    <location>
        <begin position="399"/>
        <end position="567"/>
    </location>
</feature>
<keyword evidence="4" id="KW-0963">Cytoplasm</keyword>
<dbReference type="GO" id="GO:0005524">
    <property type="term" value="F:ATP binding"/>
    <property type="evidence" value="ECO:0007669"/>
    <property type="project" value="UniProtKB-KW"/>
</dbReference>
<dbReference type="FunFam" id="3.40.50.300:FF:001091">
    <property type="entry name" value="Probable disease resistance protein At1g61300"/>
    <property type="match status" value="1"/>
</dbReference>
<sequence length="1044" mass="121817">MATLMQKLKKPQQFSEIPLFLEDPDFEDFWYHELMKNKNFETFPGHASLIQFAALQIKEKLSSNYDQVIYLLLENLEASAWYMYWQYNSRQDYKEFSKILLLLLQEIGVFFTVPKQQLSKSSTYNPPDEIVDFFIDFLLHILQEIHRIHPDFIVSVEGSIEVLRNKLGFLLNFLGDTPSLHPSEVNPLTHIEAVLNEFGSFLYSFFFVRNQVQAPRMDLELSNLLRNIELVEAKIKKHCIVVSNMPCCTTRKTAVVSLIIVDSLLDDLTHLLNHKADQIVGVNDQIVTLHEELILLRSSLTDITLEQHPQLEELLIQTTDIAYEIEYIINSFPPVWYLTLRLPQFMDKIKRIMMGIKETKKNIDTGIVEVENYPTERVSLQEKGPLILEDIVVRFEETEIAEQLIRGPKHLQIISIFGMPGVGKTTLAKKLYNNPSVVHHFDKHAWCVVSQTYNKRNIFADILRSVKDNDKEKIMEMDDESLVEALHKSLIKWRYLIVVDDIWDTNAWNDFGRYFPDDKNGSRILFTTRHKEVGLKASHHSVVNELPILSDVECWELLQRKVFQKEHCPQELVDIGKKIATNCQGLPLAVVVIAAVLEKIEMKEHLWHKVAISLSSVISEDPNKFSNILELSYKHLPMHLKPCFLYFGAFEEDEEMSVKELTRRWVGEGFIKKEEGKSSEDVAYEYLVDLIDRSLIQVSKRTSLGRVKTCNVHDLLHDMCLRIGEQQNFLKEVQSFKRPKIYIWSDENISISALTQLKRLVNVRYLVIPFMVPQMEKFHKLEFLYVQNGTEVEIPDFLLEMVNLRHMIFEGYSRFSKSCSRRATEDEIFQINNLQSISNLKISNEMEGKILRCLSNLRKLKCSLEEFQDLSFLNWLESLRLTFSPMHEKHLISLPLNLRKLTLASFYMSWERAKIIGRLPNLVVLKLQDGRFEGHKWNTTEGEFQQLKVLKLSNVLVKEWNASSDPFPKLEQLELKYCNLKKIPSNFCDIPTLKMIDVHHCQQPIVESAMQIQEEQRDMGNEELQVIISSYTYHNSQRVPILYV</sequence>
<comment type="similarity">
    <text evidence="3">Belongs to the disease resistance NB-LRR family.</text>
</comment>
<keyword evidence="8" id="KW-0547">Nucleotide-binding</keyword>
<dbReference type="InterPro" id="IPR032675">
    <property type="entry name" value="LRR_dom_sf"/>
</dbReference>
<evidence type="ECO:0000313" key="15">
    <source>
        <dbReference type="Proteomes" id="UP001604277"/>
    </source>
</evidence>
<evidence type="ECO:0000256" key="7">
    <source>
        <dbReference type="ARBA" id="ARBA00022737"/>
    </source>
</evidence>
<dbReference type="Gene3D" id="1.10.10.10">
    <property type="entry name" value="Winged helix-like DNA-binding domain superfamily/Winged helix DNA-binding domain"/>
    <property type="match status" value="1"/>
</dbReference>
<keyword evidence="10" id="KW-0067">ATP-binding</keyword>
<evidence type="ECO:0000259" key="12">
    <source>
        <dbReference type="Pfam" id="PF18052"/>
    </source>
</evidence>
<feature type="domain" description="Disease resistance N-terminal" evidence="12">
    <location>
        <begin position="260"/>
        <end position="332"/>
    </location>
</feature>
<dbReference type="Gene3D" id="3.40.50.300">
    <property type="entry name" value="P-loop containing nucleotide triphosphate hydrolases"/>
    <property type="match status" value="1"/>
</dbReference>
<organism evidence="14 15">
    <name type="scientific">Forsythia ovata</name>
    <dbReference type="NCBI Taxonomy" id="205694"/>
    <lineage>
        <taxon>Eukaryota</taxon>
        <taxon>Viridiplantae</taxon>
        <taxon>Streptophyta</taxon>
        <taxon>Embryophyta</taxon>
        <taxon>Tracheophyta</taxon>
        <taxon>Spermatophyta</taxon>
        <taxon>Magnoliopsida</taxon>
        <taxon>eudicotyledons</taxon>
        <taxon>Gunneridae</taxon>
        <taxon>Pentapetalae</taxon>
        <taxon>asterids</taxon>
        <taxon>lamiids</taxon>
        <taxon>Lamiales</taxon>
        <taxon>Oleaceae</taxon>
        <taxon>Forsythieae</taxon>
        <taxon>Forsythia</taxon>
    </lineage>
</organism>
<dbReference type="Proteomes" id="UP001604277">
    <property type="component" value="Unassembled WGS sequence"/>
</dbReference>
<dbReference type="GO" id="GO:0009626">
    <property type="term" value="P:plant-type hypersensitive response"/>
    <property type="evidence" value="ECO:0007669"/>
    <property type="project" value="UniProtKB-KW"/>
</dbReference>
<dbReference type="Pfam" id="PF23559">
    <property type="entry name" value="WHD_DRP"/>
    <property type="match status" value="1"/>
</dbReference>
<dbReference type="Gene3D" id="3.80.10.10">
    <property type="entry name" value="Ribonuclease Inhibitor"/>
    <property type="match status" value="1"/>
</dbReference>
<evidence type="ECO:0000256" key="8">
    <source>
        <dbReference type="ARBA" id="ARBA00022741"/>
    </source>
</evidence>
<evidence type="ECO:0000313" key="14">
    <source>
        <dbReference type="EMBL" id="KAL2516446.1"/>
    </source>
</evidence>
<gene>
    <name evidence="14" type="ORF">Fot_30417</name>
</gene>
<evidence type="ECO:0000259" key="11">
    <source>
        <dbReference type="Pfam" id="PF00931"/>
    </source>
</evidence>
<dbReference type="InterPro" id="IPR058922">
    <property type="entry name" value="WHD_DRP"/>
</dbReference>
<dbReference type="PANTHER" id="PTHR23155:SF1152">
    <property type="entry name" value="AAA+ ATPASE DOMAIN-CONTAINING PROTEIN"/>
    <property type="match status" value="1"/>
</dbReference>
<evidence type="ECO:0000259" key="13">
    <source>
        <dbReference type="Pfam" id="PF23559"/>
    </source>
</evidence>
<proteinExistence type="inferred from homology"/>
<keyword evidence="5" id="KW-0433">Leucine-rich repeat</keyword>
<evidence type="ECO:0000256" key="6">
    <source>
        <dbReference type="ARBA" id="ARBA00022667"/>
    </source>
</evidence>
<dbReference type="InterPro" id="IPR044974">
    <property type="entry name" value="Disease_R_plants"/>
</dbReference>
<dbReference type="InterPro" id="IPR041118">
    <property type="entry name" value="Rx_N"/>
</dbReference>
<comment type="function">
    <text evidence="1">Confers resistance to late blight (Phytophthora infestans) races carrying the avirulence gene Avr1. Resistance proteins guard the plant against pathogens that contain an appropriate avirulence protein via an indirect interaction with this avirulence protein. That triggers a defense system including the hypersensitive response, which restricts the pathogen growth.</text>
</comment>
<reference evidence="15" key="1">
    <citation type="submission" date="2024-07" db="EMBL/GenBank/DDBJ databases">
        <title>Two chromosome-level genome assemblies of Korean endemic species Abeliophyllum distichum and Forsythia ovata (Oleaceae).</title>
        <authorList>
            <person name="Jang H."/>
        </authorList>
    </citation>
    <scope>NUCLEOTIDE SEQUENCE [LARGE SCALE GENOMIC DNA]</scope>
</reference>
<dbReference type="GO" id="GO:0005737">
    <property type="term" value="C:cytoplasm"/>
    <property type="evidence" value="ECO:0007669"/>
    <property type="project" value="UniProtKB-SubCell"/>
</dbReference>
<protein>
    <submittedName>
        <fullName evidence="14">Late blight resistance protein-like protein R1B-17</fullName>
    </submittedName>
</protein>
<dbReference type="PRINTS" id="PR00364">
    <property type="entry name" value="DISEASERSIST"/>
</dbReference>
<dbReference type="Gene3D" id="1.10.8.430">
    <property type="entry name" value="Helical domain of apoptotic protease-activating factors"/>
    <property type="match status" value="1"/>
</dbReference>
<keyword evidence="15" id="KW-1185">Reference proteome</keyword>
<dbReference type="InterPro" id="IPR038005">
    <property type="entry name" value="RX-like_CC"/>
</dbReference>
<evidence type="ECO:0000256" key="1">
    <source>
        <dbReference type="ARBA" id="ARBA00002074"/>
    </source>
</evidence>
<evidence type="ECO:0000256" key="9">
    <source>
        <dbReference type="ARBA" id="ARBA00022821"/>
    </source>
</evidence>
<dbReference type="SUPFAM" id="SSF52058">
    <property type="entry name" value="L domain-like"/>
    <property type="match status" value="1"/>
</dbReference>
<evidence type="ECO:0000256" key="4">
    <source>
        <dbReference type="ARBA" id="ARBA00022490"/>
    </source>
</evidence>
<feature type="domain" description="Disease resistance protein winged helix" evidence="13">
    <location>
        <begin position="650"/>
        <end position="719"/>
    </location>
</feature>
<dbReference type="PANTHER" id="PTHR23155">
    <property type="entry name" value="DISEASE RESISTANCE PROTEIN RP"/>
    <property type="match status" value="1"/>
</dbReference>
<dbReference type="GO" id="GO:0051607">
    <property type="term" value="P:defense response to virus"/>
    <property type="evidence" value="ECO:0007669"/>
    <property type="project" value="UniProtKB-ARBA"/>
</dbReference>
<dbReference type="Pfam" id="PF18052">
    <property type="entry name" value="Rx_N"/>
    <property type="match status" value="1"/>
</dbReference>
<keyword evidence="6" id="KW-0381">Hypersensitive response</keyword>
<evidence type="ECO:0000256" key="3">
    <source>
        <dbReference type="ARBA" id="ARBA00008894"/>
    </source>
</evidence>
<comment type="subcellular location">
    <subcellularLocation>
        <location evidence="2">Cytoplasm</location>
    </subcellularLocation>
</comment>
<keyword evidence="7" id="KW-0677">Repeat</keyword>
<comment type="caution">
    <text evidence="14">The sequence shown here is derived from an EMBL/GenBank/DDBJ whole genome shotgun (WGS) entry which is preliminary data.</text>
</comment>
<evidence type="ECO:0000256" key="10">
    <source>
        <dbReference type="ARBA" id="ARBA00022840"/>
    </source>
</evidence>
<evidence type="ECO:0000256" key="2">
    <source>
        <dbReference type="ARBA" id="ARBA00004496"/>
    </source>
</evidence>
<accession>A0ABD1TUP0</accession>
<dbReference type="InterPro" id="IPR002182">
    <property type="entry name" value="NB-ARC"/>
</dbReference>
<dbReference type="AlphaFoldDB" id="A0ABD1TUP0"/>
<dbReference type="InterPro" id="IPR042197">
    <property type="entry name" value="Apaf_helical"/>
</dbReference>
<dbReference type="InterPro" id="IPR036388">
    <property type="entry name" value="WH-like_DNA-bd_sf"/>
</dbReference>
<keyword evidence="9" id="KW-0611">Plant defense</keyword>